<evidence type="ECO:0000313" key="4">
    <source>
        <dbReference type="EMBL" id="KAK4741883.1"/>
    </source>
</evidence>
<dbReference type="InterPro" id="IPR037256">
    <property type="entry name" value="ASC_dom_sf"/>
</dbReference>
<dbReference type="Proteomes" id="UP001345219">
    <property type="component" value="Chromosome 19"/>
</dbReference>
<dbReference type="InterPro" id="IPR006828">
    <property type="entry name" value="ASC_dom"/>
</dbReference>
<evidence type="ECO:0000259" key="3">
    <source>
        <dbReference type="Pfam" id="PF04739"/>
    </source>
</evidence>
<comment type="similarity">
    <text evidence="1">Belongs to the 5'-AMP-activated protein kinase beta subunit family.</text>
</comment>
<dbReference type="EMBL" id="JAXIOK010000024">
    <property type="protein sequence ID" value="KAK4741883.1"/>
    <property type="molecule type" value="Genomic_DNA"/>
</dbReference>
<keyword evidence="5" id="KW-1185">Reference proteome</keyword>
<feature type="compositionally biased region" description="Basic and acidic residues" evidence="2">
    <location>
        <begin position="148"/>
        <end position="165"/>
    </location>
</feature>
<evidence type="ECO:0000256" key="1">
    <source>
        <dbReference type="ARBA" id="ARBA00010926"/>
    </source>
</evidence>
<dbReference type="SUPFAM" id="SSF160219">
    <property type="entry name" value="AMPKBI-like"/>
    <property type="match status" value="1"/>
</dbReference>
<feature type="domain" description="Association with the SNF1 complex (ASC)" evidence="3">
    <location>
        <begin position="163"/>
        <end position="206"/>
    </location>
</feature>
<proteinExistence type="inferred from homology"/>
<evidence type="ECO:0000313" key="5">
    <source>
        <dbReference type="Proteomes" id="UP001345219"/>
    </source>
</evidence>
<gene>
    <name evidence="4" type="ORF">SAY87_025471</name>
</gene>
<feature type="compositionally biased region" description="Basic and acidic residues" evidence="2">
    <location>
        <begin position="7"/>
        <end position="29"/>
    </location>
</feature>
<dbReference type="AlphaFoldDB" id="A0AAN7GDN9"/>
<comment type="caution">
    <text evidence="4">The sequence shown here is derived from an EMBL/GenBank/DDBJ whole genome shotgun (WGS) entry which is preliminary data.</text>
</comment>
<evidence type="ECO:0000256" key="2">
    <source>
        <dbReference type="SAM" id="MobiDB-lite"/>
    </source>
</evidence>
<feature type="region of interest" description="Disordered" evidence="2">
    <location>
        <begin position="142"/>
        <end position="177"/>
    </location>
</feature>
<protein>
    <recommendedName>
        <fullName evidence="3">Association with the SNF1 complex (ASC) domain-containing protein</fullName>
    </recommendedName>
</protein>
<accession>A0AAN7GDN9</accession>
<feature type="compositionally biased region" description="Polar residues" evidence="2">
    <location>
        <begin position="30"/>
        <end position="42"/>
    </location>
</feature>
<reference evidence="4 5" key="1">
    <citation type="journal article" date="2023" name="Hortic Res">
        <title>Pangenome of water caltrop reveals structural variations and asymmetric subgenome divergence after allopolyploidization.</title>
        <authorList>
            <person name="Zhang X."/>
            <person name="Chen Y."/>
            <person name="Wang L."/>
            <person name="Yuan Y."/>
            <person name="Fang M."/>
            <person name="Shi L."/>
            <person name="Lu R."/>
            <person name="Comes H.P."/>
            <person name="Ma Y."/>
            <person name="Chen Y."/>
            <person name="Huang G."/>
            <person name="Zhou Y."/>
            <person name="Zheng Z."/>
            <person name="Qiu Y."/>
        </authorList>
    </citation>
    <scope>NUCLEOTIDE SEQUENCE [LARGE SCALE GENOMIC DNA]</scope>
    <source>
        <tissue evidence="4">Roots</tissue>
    </source>
</reference>
<name>A0AAN7GDN9_9MYRT</name>
<feature type="region of interest" description="Disordered" evidence="2">
    <location>
        <begin position="1"/>
        <end position="44"/>
    </location>
</feature>
<sequence>MSWKSNTSDDKFGFGEVKDKDTSANEKSNRNQQVSPPHSSSYLEEKRIPKLNTHENGRGHSFHGCKPVSMCSIIKIHMHESAGIKPFIKAQAVVFFSLAQASPSVTLPVNKDQNGTWGKASTPKISMTFVLQVRQTRVYPFLMTGSSQHERSGSKRSLNEDETREPPLVPQQLQHPVIGYPPSRDAWENIRYPVNVILHHLYIENRMPHDPLSV</sequence>
<organism evidence="4 5">
    <name type="scientific">Trapa incisa</name>
    <dbReference type="NCBI Taxonomy" id="236973"/>
    <lineage>
        <taxon>Eukaryota</taxon>
        <taxon>Viridiplantae</taxon>
        <taxon>Streptophyta</taxon>
        <taxon>Embryophyta</taxon>
        <taxon>Tracheophyta</taxon>
        <taxon>Spermatophyta</taxon>
        <taxon>Magnoliopsida</taxon>
        <taxon>eudicotyledons</taxon>
        <taxon>Gunneridae</taxon>
        <taxon>Pentapetalae</taxon>
        <taxon>rosids</taxon>
        <taxon>malvids</taxon>
        <taxon>Myrtales</taxon>
        <taxon>Lythraceae</taxon>
        <taxon>Trapa</taxon>
    </lineage>
</organism>
<dbReference type="Pfam" id="PF04739">
    <property type="entry name" value="AMPKBI"/>
    <property type="match status" value="1"/>
</dbReference>